<dbReference type="NCBIfam" id="TIGR01730">
    <property type="entry name" value="RND_mfp"/>
    <property type="match status" value="1"/>
</dbReference>
<dbReference type="GO" id="GO:1990281">
    <property type="term" value="C:efflux pump complex"/>
    <property type="evidence" value="ECO:0007669"/>
    <property type="project" value="TreeGrafter"/>
</dbReference>
<evidence type="ECO:0000259" key="3">
    <source>
        <dbReference type="Pfam" id="PF25876"/>
    </source>
</evidence>
<organism evidence="6 7">
    <name type="scientific">Pararhodospirillum oryzae</name>
    <dbReference type="NCBI Taxonomy" id="478448"/>
    <lineage>
        <taxon>Bacteria</taxon>
        <taxon>Pseudomonadati</taxon>
        <taxon>Pseudomonadota</taxon>
        <taxon>Alphaproteobacteria</taxon>
        <taxon>Rhodospirillales</taxon>
        <taxon>Rhodospirillaceae</taxon>
        <taxon>Pararhodospirillum</taxon>
    </lineage>
</organism>
<name>A0A512H5N7_9PROT</name>
<dbReference type="OrthoDB" id="9806939at2"/>
<dbReference type="Proteomes" id="UP000321567">
    <property type="component" value="Unassembled WGS sequence"/>
</dbReference>
<dbReference type="InterPro" id="IPR006143">
    <property type="entry name" value="RND_pump_MFP"/>
</dbReference>
<protein>
    <submittedName>
        <fullName evidence="6">MexH family multidrug efflux RND transporter periplasmic adaptor subunit</fullName>
    </submittedName>
</protein>
<dbReference type="GO" id="GO:0015562">
    <property type="term" value="F:efflux transmembrane transporter activity"/>
    <property type="evidence" value="ECO:0007669"/>
    <property type="project" value="TreeGrafter"/>
</dbReference>
<comment type="caution">
    <text evidence="6">The sequence shown here is derived from an EMBL/GenBank/DDBJ whole genome shotgun (WGS) entry which is preliminary data.</text>
</comment>
<dbReference type="InterPro" id="IPR058624">
    <property type="entry name" value="MdtA-like_HH"/>
</dbReference>
<dbReference type="SUPFAM" id="SSF111369">
    <property type="entry name" value="HlyD-like secretion proteins"/>
    <property type="match status" value="1"/>
</dbReference>
<feature type="coiled-coil region" evidence="2">
    <location>
        <begin position="127"/>
        <end position="161"/>
    </location>
</feature>
<dbReference type="Pfam" id="PF25954">
    <property type="entry name" value="Beta-barrel_RND_2"/>
    <property type="match status" value="1"/>
</dbReference>
<dbReference type="Pfam" id="PF25917">
    <property type="entry name" value="BSH_RND"/>
    <property type="match status" value="1"/>
</dbReference>
<dbReference type="Gene3D" id="1.10.287.470">
    <property type="entry name" value="Helix hairpin bin"/>
    <property type="match status" value="1"/>
</dbReference>
<gene>
    <name evidence="6" type="ORF">ROR02_08790</name>
</gene>
<dbReference type="PANTHER" id="PTHR30469:SF11">
    <property type="entry name" value="BLL4320 PROTEIN"/>
    <property type="match status" value="1"/>
</dbReference>
<dbReference type="RefSeq" id="WP_147162796.1">
    <property type="nucleotide sequence ID" value="NZ_BJZO01000015.1"/>
</dbReference>
<evidence type="ECO:0000313" key="6">
    <source>
        <dbReference type="EMBL" id="GEO80748.1"/>
    </source>
</evidence>
<dbReference type="Pfam" id="PF25876">
    <property type="entry name" value="HH_MFP_RND"/>
    <property type="match status" value="1"/>
</dbReference>
<dbReference type="InterPro" id="IPR058625">
    <property type="entry name" value="MdtA-like_BSH"/>
</dbReference>
<dbReference type="Gene3D" id="2.40.50.100">
    <property type="match status" value="1"/>
</dbReference>
<dbReference type="PANTHER" id="PTHR30469">
    <property type="entry name" value="MULTIDRUG RESISTANCE PROTEIN MDTA"/>
    <property type="match status" value="1"/>
</dbReference>
<evidence type="ECO:0000256" key="2">
    <source>
        <dbReference type="SAM" id="Coils"/>
    </source>
</evidence>
<feature type="domain" description="Multidrug resistance protein MdtA-like barrel-sandwich hybrid" evidence="4">
    <location>
        <begin position="71"/>
        <end position="194"/>
    </location>
</feature>
<dbReference type="EMBL" id="BJZO01000015">
    <property type="protein sequence ID" value="GEO80748.1"/>
    <property type="molecule type" value="Genomic_DNA"/>
</dbReference>
<dbReference type="Gene3D" id="2.40.420.20">
    <property type="match status" value="1"/>
</dbReference>
<evidence type="ECO:0000259" key="5">
    <source>
        <dbReference type="Pfam" id="PF25954"/>
    </source>
</evidence>
<reference evidence="6 7" key="1">
    <citation type="submission" date="2019-07" db="EMBL/GenBank/DDBJ databases">
        <title>Whole genome shotgun sequence of Rhodospirillum oryzae NBRC 107573.</title>
        <authorList>
            <person name="Hosoyama A."/>
            <person name="Uohara A."/>
            <person name="Ohji S."/>
            <person name="Ichikawa N."/>
        </authorList>
    </citation>
    <scope>NUCLEOTIDE SEQUENCE [LARGE SCALE GENOMIC DNA]</scope>
    <source>
        <strain evidence="6 7">NBRC 107573</strain>
    </source>
</reference>
<evidence type="ECO:0000313" key="7">
    <source>
        <dbReference type="Proteomes" id="UP000321567"/>
    </source>
</evidence>
<comment type="similarity">
    <text evidence="1">Belongs to the membrane fusion protein (MFP) (TC 8.A.1) family.</text>
</comment>
<dbReference type="AlphaFoldDB" id="A0A512H5N7"/>
<accession>A0A512H5N7</accession>
<sequence>MNLKRMAIMVVGGTVLFGGVIGFTQFRQKMIAEYFANLPVQVVTVTAEPVARESWRVSVPAVGTLRARSGVDVSPSVGGQVQAILFDSGRMVRKGDVLVQLDADEEESQLASARATANLAHITASRAQRLAQTAAGTRANLDEANAQVGVAEANIKEIQARIAKKTIRAPFSGRLGVRQVDLGAYVNAGQTLVNLQDLSVIMADFTVSQRDLALLSVGAGVELTTDSWPGRTFMGTITAIAPQIDANTGMVRVEARFDNPDDALRPGMLTHVEVIRPESQTVLSVPVSSVTYSLSGDAVFVLGPLPEGAPAGAEAAVERVVVALGERRGDRVAVASGLEDGQRIVTSGQMKLQNGSLVTIADVPLSAAAAAGAAR</sequence>
<dbReference type="FunFam" id="2.40.30.170:FF:000010">
    <property type="entry name" value="Efflux RND transporter periplasmic adaptor subunit"/>
    <property type="match status" value="1"/>
</dbReference>
<feature type="domain" description="CusB-like beta-barrel" evidence="5">
    <location>
        <begin position="205"/>
        <end position="274"/>
    </location>
</feature>
<keyword evidence="2" id="KW-0175">Coiled coil</keyword>
<keyword evidence="7" id="KW-1185">Reference proteome</keyword>
<dbReference type="InterPro" id="IPR058792">
    <property type="entry name" value="Beta-barrel_RND_2"/>
</dbReference>
<evidence type="ECO:0000259" key="4">
    <source>
        <dbReference type="Pfam" id="PF25917"/>
    </source>
</evidence>
<dbReference type="Gene3D" id="2.40.30.170">
    <property type="match status" value="1"/>
</dbReference>
<evidence type="ECO:0000256" key="1">
    <source>
        <dbReference type="ARBA" id="ARBA00009477"/>
    </source>
</evidence>
<feature type="domain" description="Multidrug resistance protein MdtA-like alpha-helical hairpin" evidence="3">
    <location>
        <begin position="105"/>
        <end position="163"/>
    </location>
</feature>
<proteinExistence type="inferred from homology"/>